<dbReference type="InterPro" id="IPR013216">
    <property type="entry name" value="Methyltransf_11"/>
</dbReference>
<accession>A0A9P4SG36</accession>
<dbReference type="OrthoDB" id="540004at2759"/>
<dbReference type="Pfam" id="PF08241">
    <property type="entry name" value="Methyltransf_11"/>
    <property type="match status" value="1"/>
</dbReference>
<dbReference type="CDD" id="cd02440">
    <property type="entry name" value="AdoMet_MTases"/>
    <property type="match status" value="1"/>
</dbReference>
<dbReference type="Proteomes" id="UP000799429">
    <property type="component" value="Unassembled WGS sequence"/>
</dbReference>
<organism evidence="2 3">
    <name type="scientific">Patellaria atrata CBS 101060</name>
    <dbReference type="NCBI Taxonomy" id="1346257"/>
    <lineage>
        <taxon>Eukaryota</taxon>
        <taxon>Fungi</taxon>
        <taxon>Dikarya</taxon>
        <taxon>Ascomycota</taxon>
        <taxon>Pezizomycotina</taxon>
        <taxon>Dothideomycetes</taxon>
        <taxon>Dothideomycetes incertae sedis</taxon>
        <taxon>Patellariales</taxon>
        <taxon>Patellariaceae</taxon>
        <taxon>Patellaria</taxon>
    </lineage>
</organism>
<dbReference type="Gene3D" id="3.40.50.150">
    <property type="entry name" value="Vaccinia Virus protein VP39"/>
    <property type="match status" value="1"/>
</dbReference>
<dbReference type="AlphaFoldDB" id="A0A9P4SG36"/>
<evidence type="ECO:0000259" key="1">
    <source>
        <dbReference type="Pfam" id="PF08241"/>
    </source>
</evidence>
<dbReference type="InterPro" id="IPR029063">
    <property type="entry name" value="SAM-dependent_MTases_sf"/>
</dbReference>
<feature type="domain" description="Methyltransferase type 11" evidence="1">
    <location>
        <begin position="49"/>
        <end position="138"/>
    </location>
</feature>
<evidence type="ECO:0000313" key="3">
    <source>
        <dbReference type="Proteomes" id="UP000799429"/>
    </source>
</evidence>
<dbReference type="EMBL" id="MU006091">
    <property type="protein sequence ID" value="KAF2841749.1"/>
    <property type="molecule type" value="Genomic_DNA"/>
</dbReference>
<proteinExistence type="predicted"/>
<name>A0A9P4SG36_9PEZI</name>
<sequence length="250" mass="27804">MEPSNHAISQYSSTSERLAVRLAIHNYNNYSQGWFAWAGERLNKTGDVLEVGAGTGELWRNTDRSGARLTLTDFSPAMCEELRKLPNATVRQCDATSLPFENESFDSVIANHMLYHVDDPEAALKEFARVLRPGGQLAVALNGRDHLDELLGIGELVGRPSQIRDKAHIAAETAPGLIGRYFEDIVSERFPGAFEVPTPQPIIDYLSSLDDEPLNAEQREKVLKVVEPRIAADGVFKVNKNMVLFTARRQ</sequence>
<comment type="caution">
    <text evidence="2">The sequence shown here is derived from an EMBL/GenBank/DDBJ whole genome shotgun (WGS) entry which is preliminary data.</text>
</comment>
<dbReference type="GO" id="GO:0032259">
    <property type="term" value="P:methylation"/>
    <property type="evidence" value="ECO:0007669"/>
    <property type="project" value="UniProtKB-KW"/>
</dbReference>
<dbReference type="InterPro" id="IPR050508">
    <property type="entry name" value="Methyltransf_Superfamily"/>
</dbReference>
<dbReference type="PANTHER" id="PTHR42912">
    <property type="entry name" value="METHYLTRANSFERASE"/>
    <property type="match status" value="1"/>
</dbReference>
<keyword evidence="2" id="KW-0808">Transferase</keyword>
<dbReference type="SUPFAM" id="SSF53335">
    <property type="entry name" value="S-adenosyl-L-methionine-dependent methyltransferases"/>
    <property type="match status" value="1"/>
</dbReference>
<keyword evidence="3" id="KW-1185">Reference proteome</keyword>
<reference evidence="2" key="1">
    <citation type="journal article" date="2020" name="Stud. Mycol.">
        <title>101 Dothideomycetes genomes: a test case for predicting lifestyles and emergence of pathogens.</title>
        <authorList>
            <person name="Haridas S."/>
            <person name="Albert R."/>
            <person name="Binder M."/>
            <person name="Bloem J."/>
            <person name="Labutti K."/>
            <person name="Salamov A."/>
            <person name="Andreopoulos B."/>
            <person name="Baker S."/>
            <person name="Barry K."/>
            <person name="Bills G."/>
            <person name="Bluhm B."/>
            <person name="Cannon C."/>
            <person name="Castanera R."/>
            <person name="Culley D."/>
            <person name="Daum C."/>
            <person name="Ezra D."/>
            <person name="Gonzalez J."/>
            <person name="Henrissat B."/>
            <person name="Kuo A."/>
            <person name="Liang C."/>
            <person name="Lipzen A."/>
            <person name="Lutzoni F."/>
            <person name="Magnuson J."/>
            <person name="Mondo S."/>
            <person name="Nolan M."/>
            <person name="Ohm R."/>
            <person name="Pangilinan J."/>
            <person name="Park H.-J."/>
            <person name="Ramirez L."/>
            <person name="Alfaro M."/>
            <person name="Sun H."/>
            <person name="Tritt A."/>
            <person name="Yoshinaga Y."/>
            <person name="Zwiers L.-H."/>
            <person name="Turgeon B."/>
            <person name="Goodwin S."/>
            <person name="Spatafora J."/>
            <person name="Crous P."/>
            <person name="Grigoriev I."/>
        </authorList>
    </citation>
    <scope>NUCLEOTIDE SEQUENCE</scope>
    <source>
        <strain evidence="2">CBS 101060</strain>
    </source>
</reference>
<protein>
    <submittedName>
        <fullName evidence="2">Methyltransferase type 11</fullName>
    </submittedName>
</protein>
<evidence type="ECO:0000313" key="2">
    <source>
        <dbReference type="EMBL" id="KAF2841749.1"/>
    </source>
</evidence>
<keyword evidence="2" id="KW-0489">Methyltransferase</keyword>
<gene>
    <name evidence="2" type="ORF">M501DRAFT_1055849</name>
</gene>
<dbReference type="GO" id="GO:0008757">
    <property type="term" value="F:S-adenosylmethionine-dependent methyltransferase activity"/>
    <property type="evidence" value="ECO:0007669"/>
    <property type="project" value="InterPro"/>
</dbReference>